<dbReference type="GO" id="GO:0005524">
    <property type="term" value="F:ATP binding"/>
    <property type="evidence" value="ECO:0007669"/>
    <property type="project" value="UniProtKB-KW"/>
</dbReference>
<evidence type="ECO:0000256" key="3">
    <source>
        <dbReference type="ARBA" id="ARBA00022448"/>
    </source>
</evidence>
<dbReference type="Pfam" id="PF00005">
    <property type="entry name" value="ABC_tran"/>
    <property type="match status" value="1"/>
</dbReference>
<dbReference type="PANTHER" id="PTHR43297:SF14">
    <property type="entry name" value="ATPASE AAA-TYPE CORE DOMAIN-CONTAINING PROTEIN"/>
    <property type="match status" value="1"/>
</dbReference>
<gene>
    <name evidence="11" type="ORF">LLY24_04455</name>
</gene>
<dbReference type="InterPro" id="IPR017871">
    <property type="entry name" value="ABC_transporter-like_CS"/>
</dbReference>
<comment type="subcellular location">
    <subcellularLocation>
        <location evidence="1">Cell inner membrane</location>
        <topology evidence="1">Peripheral membrane protein</topology>
    </subcellularLocation>
</comment>
<name>A0ABT2EAH8_9GAMM</name>
<dbReference type="PANTHER" id="PTHR43297">
    <property type="entry name" value="OLIGOPEPTIDE TRANSPORT ATP-BINDING PROTEIN APPD"/>
    <property type="match status" value="1"/>
</dbReference>
<dbReference type="EMBL" id="JAJISC010000002">
    <property type="protein sequence ID" value="MCS2608571.1"/>
    <property type="molecule type" value="Genomic_DNA"/>
</dbReference>
<keyword evidence="8" id="KW-1278">Translocase</keyword>
<protein>
    <submittedName>
        <fullName evidence="11">ABC transporter ATP-binding protein</fullName>
    </submittedName>
</protein>
<keyword evidence="9" id="KW-0472">Membrane</keyword>
<dbReference type="CDD" id="cd03257">
    <property type="entry name" value="ABC_NikE_OppD_transporters"/>
    <property type="match status" value="1"/>
</dbReference>
<keyword evidence="4" id="KW-1003">Cell membrane</keyword>
<evidence type="ECO:0000256" key="5">
    <source>
        <dbReference type="ARBA" id="ARBA00022519"/>
    </source>
</evidence>
<keyword evidence="6" id="KW-0547">Nucleotide-binding</keyword>
<evidence type="ECO:0000256" key="6">
    <source>
        <dbReference type="ARBA" id="ARBA00022741"/>
    </source>
</evidence>
<evidence type="ECO:0000256" key="8">
    <source>
        <dbReference type="ARBA" id="ARBA00022967"/>
    </source>
</evidence>
<keyword evidence="3" id="KW-0813">Transport</keyword>
<keyword evidence="7 11" id="KW-0067">ATP-binding</keyword>
<evidence type="ECO:0000256" key="1">
    <source>
        <dbReference type="ARBA" id="ARBA00004417"/>
    </source>
</evidence>
<dbReference type="InterPro" id="IPR003439">
    <property type="entry name" value="ABC_transporter-like_ATP-bd"/>
</dbReference>
<reference evidence="11" key="1">
    <citation type="submission" date="2021-11" db="EMBL/GenBank/DDBJ databases">
        <title>Halomonas sp., isolated from a coastal aquaculture zone in Dongshan Bay.</title>
        <authorList>
            <person name="Lin W."/>
        </authorList>
    </citation>
    <scope>NUCLEOTIDE SEQUENCE</scope>
    <source>
        <strain evidence="11">Yzlin-01</strain>
    </source>
</reference>
<comment type="caution">
    <text evidence="11">The sequence shown here is derived from an EMBL/GenBank/DDBJ whole genome shotgun (WGS) entry which is preliminary data.</text>
</comment>
<proteinExistence type="inferred from homology"/>
<evidence type="ECO:0000313" key="11">
    <source>
        <dbReference type="EMBL" id="MCS2608571.1"/>
    </source>
</evidence>
<dbReference type="InterPro" id="IPR027417">
    <property type="entry name" value="P-loop_NTPase"/>
</dbReference>
<dbReference type="PROSITE" id="PS50893">
    <property type="entry name" value="ABC_TRANSPORTER_2"/>
    <property type="match status" value="1"/>
</dbReference>
<dbReference type="Proteomes" id="UP001165542">
    <property type="component" value="Unassembled WGS sequence"/>
</dbReference>
<sequence length="267" mass="28199">MPPALPSALAVHKLCVSFGNTPLLDDISFELPPGGRLALLGESGSGKSMTARAALGLLPSHATVSGAIAINAIDVTSTTALSRPLDARPAMVMQDTLAALNPLATIGYQLEGALRHQKLKAKARRDQAATLLTQVGFHEPKQILKRCSAELSGGQRQRVCIAMALACQAPVIIADEPTSALDVVTQAQILRLLHDVSAAPSGPALLFITHDLHAATHLCQEALILDAGRVVERGPMQHLVTSPQHPHTQRLIESARVCGIACERLYA</sequence>
<evidence type="ECO:0000313" key="12">
    <source>
        <dbReference type="Proteomes" id="UP001165542"/>
    </source>
</evidence>
<dbReference type="RefSeq" id="WP_259035081.1">
    <property type="nucleotide sequence ID" value="NZ_JAJISC010000002.1"/>
</dbReference>
<dbReference type="SUPFAM" id="SSF52540">
    <property type="entry name" value="P-loop containing nucleoside triphosphate hydrolases"/>
    <property type="match status" value="1"/>
</dbReference>
<keyword evidence="12" id="KW-1185">Reference proteome</keyword>
<accession>A0ABT2EAH8</accession>
<evidence type="ECO:0000256" key="7">
    <source>
        <dbReference type="ARBA" id="ARBA00022840"/>
    </source>
</evidence>
<dbReference type="Gene3D" id="3.40.50.300">
    <property type="entry name" value="P-loop containing nucleotide triphosphate hydrolases"/>
    <property type="match status" value="1"/>
</dbReference>
<keyword evidence="5" id="KW-0997">Cell inner membrane</keyword>
<dbReference type="SMART" id="SM00382">
    <property type="entry name" value="AAA"/>
    <property type="match status" value="1"/>
</dbReference>
<dbReference type="PROSITE" id="PS00211">
    <property type="entry name" value="ABC_TRANSPORTER_1"/>
    <property type="match status" value="1"/>
</dbReference>
<evidence type="ECO:0000256" key="4">
    <source>
        <dbReference type="ARBA" id="ARBA00022475"/>
    </source>
</evidence>
<dbReference type="InterPro" id="IPR050388">
    <property type="entry name" value="ABC_Ni/Peptide_Import"/>
</dbReference>
<organism evidence="11 12">
    <name type="scientific">Halomonas dongshanensis</name>
    <dbReference type="NCBI Taxonomy" id="2890835"/>
    <lineage>
        <taxon>Bacteria</taxon>
        <taxon>Pseudomonadati</taxon>
        <taxon>Pseudomonadota</taxon>
        <taxon>Gammaproteobacteria</taxon>
        <taxon>Oceanospirillales</taxon>
        <taxon>Halomonadaceae</taxon>
        <taxon>Halomonas</taxon>
    </lineage>
</organism>
<comment type="similarity">
    <text evidence="2">Belongs to the ABC transporter superfamily.</text>
</comment>
<evidence type="ECO:0000256" key="2">
    <source>
        <dbReference type="ARBA" id="ARBA00005417"/>
    </source>
</evidence>
<feature type="domain" description="ABC transporter" evidence="10">
    <location>
        <begin position="9"/>
        <end position="252"/>
    </location>
</feature>
<evidence type="ECO:0000256" key="9">
    <source>
        <dbReference type="ARBA" id="ARBA00023136"/>
    </source>
</evidence>
<evidence type="ECO:0000259" key="10">
    <source>
        <dbReference type="PROSITE" id="PS50893"/>
    </source>
</evidence>
<dbReference type="InterPro" id="IPR003593">
    <property type="entry name" value="AAA+_ATPase"/>
</dbReference>